<reference evidence="2" key="1">
    <citation type="submission" date="2017-07" db="EMBL/GenBank/DDBJ databases">
        <title>Taro Niue Genome Assembly and Annotation.</title>
        <authorList>
            <person name="Atibalentja N."/>
            <person name="Keating K."/>
            <person name="Fields C.J."/>
        </authorList>
    </citation>
    <scope>NUCLEOTIDE SEQUENCE</scope>
    <source>
        <strain evidence="2">Niue_2</strain>
        <tissue evidence="2">Leaf</tissue>
    </source>
</reference>
<proteinExistence type="predicted"/>
<organism evidence="2 3">
    <name type="scientific">Colocasia esculenta</name>
    <name type="common">Wild taro</name>
    <name type="synonym">Arum esculentum</name>
    <dbReference type="NCBI Taxonomy" id="4460"/>
    <lineage>
        <taxon>Eukaryota</taxon>
        <taxon>Viridiplantae</taxon>
        <taxon>Streptophyta</taxon>
        <taxon>Embryophyta</taxon>
        <taxon>Tracheophyta</taxon>
        <taxon>Spermatophyta</taxon>
        <taxon>Magnoliopsida</taxon>
        <taxon>Liliopsida</taxon>
        <taxon>Araceae</taxon>
        <taxon>Aroideae</taxon>
        <taxon>Colocasieae</taxon>
        <taxon>Colocasia</taxon>
    </lineage>
</organism>
<dbReference type="AlphaFoldDB" id="A0A843TTQ9"/>
<keyword evidence="3" id="KW-1185">Reference proteome</keyword>
<dbReference type="EMBL" id="NMUH01000142">
    <property type="protein sequence ID" value="MQL72794.1"/>
    <property type="molecule type" value="Genomic_DNA"/>
</dbReference>
<feature type="region of interest" description="Disordered" evidence="1">
    <location>
        <begin position="82"/>
        <end position="103"/>
    </location>
</feature>
<accession>A0A843TTQ9</accession>
<gene>
    <name evidence="2" type="ORF">Taro_005097</name>
</gene>
<comment type="caution">
    <text evidence="2">The sequence shown here is derived from an EMBL/GenBank/DDBJ whole genome shotgun (WGS) entry which is preliminary data.</text>
</comment>
<evidence type="ECO:0000313" key="3">
    <source>
        <dbReference type="Proteomes" id="UP000652761"/>
    </source>
</evidence>
<evidence type="ECO:0000313" key="2">
    <source>
        <dbReference type="EMBL" id="MQL72794.1"/>
    </source>
</evidence>
<evidence type="ECO:0000256" key="1">
    <source>
        <dbReference type="SAM" id="MobiDB-lite"/>
    </source>
</evidence>
<sequence length="151" mass="16416">MSISSFGPSNNTEWGGGLRVGAKATTGVEVGGNTSCGRLMSWVRAGGPTLDGLEFGSDSEDLPDVEGLPIAQGKQQWRWSFARPSSRTGEKRRPRSAKWEERLGADGEVFPTLKDFQSHRGSSNGDGVWRGRSCRIAQGEEGKQQGQNWNF</sequence>
<protein>
    <submittedName>
        <fullName evidence="2">Uncharacterized protein</fullName>
    </submittedName>
</protein>
<dbReference type="Proteomes" id="UP000652761">
    <property type="component" value="Unassembled WGS sequence"/>
</dbReference>
<name>A0A843TTQ9_COLES</name>